<keyword evidence="1" id="KW-1133">Transmembrane helix</keyword>
<gene>
    <name evidence="2" type="ORF">MNBD_GAMMA15-1880</name>
</gene>
<evidence type="ECO:0000256" key="1">
    <source>
        <dbReference type="SAM" id="Phobius"/>
    </source>
</evidence>
<evidence type="ECO:0000313" key="2">
    <source>
        <dbReference type="EMBL" id="VAW72722.1"/>
    </source>
</evidence>
<keyword evidence="1" id="KW-0472">Membrane</keyword>
<reference evidence="2" key="1">
    <citation type="submission" date="2018-06" db="EMBL/GenBank/DDBJ databases">
        <authorList>
            <person name="Zhirakovskaya E."/>
        </authorList>
    </citation>
    <scope>NUCLEOTIDE SEQUENCE</scope>
</reference>
<organism evidence="2">
    <name type="scientific">hydrothermal vent metagenome</name>
    <dbReference type="NCBI Taxonomy" id="652676"/>
    <lineage>
        <taxon>unclassified sequences</taxon>
        <taxon>metagenomes</taxon>
        <taxon>ecological metagenomes</taxon>
    </lineage>
</organism>
<dbReference type="EMBL" id="UOFN01000004">
    <property type="protein sequence ID" value="VAW72722.1"/>
    <property type="molecule type" value="Genomic_DNA"/>
</dbReference>
<accession>A0A3B0YBR7</accession>
<name>A0A3B0YBR7_9ZZZZ</name>
<dbReference type="AlphaFoldDB" id="A0A3B0YBR7"/>
<sequence length="105" mass="11056">MRMIPKKLTSYVVAGVLTAATLSLPMAASASEYAFENPNAKPTGGEMLADAFMIRPFMLVSTIITTATFVVTLPFSAIGGNAGEAAQTLVAEPARYTFVRPLGQI</sequence>
<keyword evidence="1" id="KW-0812">Transmembrane</keyword>
<evidence type="ECO:0008006" key="3">
    <source>
        <dbReference type="Google" id="ProtNLM"/>
    </source>
</evidence>
<proteinExistence type="predicted"/>
<feature type="transmembrane region" description="Helical" evidence="1">
    <location>
        <begin position="54"/>
        <end position="75"/>
    </location>
</feature>
<protein>
    <recommendedName>
        <fullName evidence="3">Multidrug transporter</fullName>
    </recommendedName>
</protein>